<keyword evidence="2" id="KW-1185">Reference proteome</keyword>
<evidence type="ECO:0000313" key="1">
    <source>
        <dbReference type="EMBL" id="MBC8559656.1"/>
    </source>
</evidence>
<proteinExistence type="predicted"/>
<dbReference type="RefSeq" id="WP_249294546.1">
    <property type="nucleotide sequence ID" value="NZ_JACRSV010000001.1"/>
</dbReference>
<accession>A0A926E1N1</accession>
<evidence type="ECO:0008006" key="3">
    <source>
        <dbReference type="Google" id="ProtNLM"/>
    </source>
</evidence>
<protein>
    <recommendedName>
        <fullName evidence="3">BppU N-terminal domain-containing protein</fullName>
    </recommendedName>
</protein>
<dbReference type="Proteomes" id="UP000610760">
    <property type="component" value="Unassembled WGS sequence"/>
</dbReference>
<reference evidence="1" key="1">
    <citation type="submission" date="2020-08" db="EMBL/GenBank/DDBJ databases">
        <title>Genome public.</title>
        <authorList>
            <person name="Liu C."/>
            <person name="Sun Q."/>
        </authorList>
    </citation>
    <scope>NUCLEOTIDE SEQUENCE</scope>
    <source>
        <strain evidence="1">NSJ-33</strain>
    </source>
</reference>
<evidence type="ECO:0000313" key="2">
    <source>
        <dbReference type="Proteomes" id="UP000610760"/>
    </source>
</evidence>
<dbReference type="AlphaFoldDB" id="A0A926E1N1"/>
<name>A0A926E1N1_9FIRM</name>
<comment type="caution">
    <text evidence="1">The sequence shown here is derived from an EMBL/GenBank/DDBJ whole genome shotgun (WGS) entry which is preliminary data.</text>
</comment>
<sequence length="320" mass="34260">MANEISISVEKRRLTCTVETELVGGGANSIECVFSFDKEWDGLTKSAVFQSVRENGEIVETIPVILINDRCMVPSEAASSGEYLKIGAVGTRDGNVIVPTTLCQVFFHEGCYTGNVVPTMDIYSQMLGVFGNSMSKLSATADFVKQYADEAEKNQPLVRQDAATAAQKAAEATAAAAKAKTSEINAKESEDSSSQNLLDFLAMLGTDVATLVGGKIPPEQIPAIATTEVYTASTAAEMNTFTAQNGDICIRTDENKSYIYKDTGWVYLASPTDYASSAGHANTADNAVNASMINSHRLVEMAAEEFQTAVKNPDTYYLVG</sequence>
<gene>
    <name evidence="1" type="ORF">H8710_06160</name>
</gene>
<dbReference type="EMBL" id="JACRSV010000001">
    <property type="protein sequence ID" value="MBC8559656.1"/>
    <property type="molecule type" value="Genomic_DNA"/>
</dbReference>
<organism evidence="1 2">
    <name type="scientific">Fumia xinanensis</name>
    <dbReference type="NCBI Taxonomy" id="2763659"/>
    <lineage>
        <taxon>Bacteria</taxon>
        <taxon>Bacillati</taxon>
        <taxon>Bacillota</taxon>
        <taxon>Clostridia</taxon>
        <taxon>Eubacteriales</taxon>
        <taxon>Oscillospiraceae</taxon>
        <taxon>Fumia</taxon>
    </lineage>
</organism>